<feature type="compositionally biased region" description="Basic and acidic residues" evidence="11">
    <location>
        <begin position="728"/>
        <end position="741"/>
    </location>
</feature>
<comment type="catalytic activity">
    <reaction evidence="10">
        <text>an acyl-CoA + malonyl-CoA + H(+) = a 3-oxoacyl-CoA + CO2 + CoA</text>
        <dbReference type="Rhea" id="RHEA:50252"/>
        <dbReference type="ChEBI" id="CHEBI:15378"/>
        <dbReference type="ChEBI" id="CHEBI:16526"/>
        <dbReference type="ChEBI" id="CHEBI:57287"/>
        <dbReference type="ChEBI" id="CHEBI:57384"/>
        <dbReference type="ChEBI" id="CHEBI:58342"/>
        <dbReference type="ChEBI" id="CHEBI:90726"/>
    </reaction>
    <physiologicalReaction direction="left-to-right" evidence="10">
        <dbReference type="Rhea" id="RHEA:50253"/>
    </physiologicalReaction>
</comment>
<name>A0A0D2FQC6_9EURO</name>
<dbReference type="GO" id="GO:0034626">
    <property type="term" value="P:fatty acid elongation, polyunsaturated fatty acid"/>
    <property type="evidence" value="ECO:0007669"/>
    <property type="project" value="TreeGrafter"/>
</dbReference>
<evidence type="ECO:0000256" key="8">
    <source>
        <dbReference type="ARBA" id="ARBA00023136"/>
    </source>
</evidence>
<dbReference type="EC" id="2.3.1.-" evidence="10"/>
<feature type="transmembrane region" description="Helical" evidence="10">
    <location>
        <begin position="297"/>
        <end position="317"/>
    </location>
</feature>
<evidence type="ECO:0000256" key="2">
    <source>
        <dbReference type="ARBA" id="ARBA00022516"/>
    </source>
</evidence>
<dbReference type="InterPro" id="IPR002076">
    <property type="entry name" value="ELO_fam"/>
</dbReference>
<evidence type="ECO:0000256" key="10">
    <source>
        <dbReference type="RuleBase" id="RU361115"/>
    </source>
</evidence>
<feature type="transmembrane region" description="Helical" evidence="10">
    <location>
        <begin position="205"/>
        <end position="226"/>
    </location>
</feature>
<keyword evidence="9 10" id="KW-0275">Fatty acid biosynthesis</keyword>
<feature type="region of interest" description="Disordered" evidence="11">
    <location>
        <begin position="653"/>
        <end position="877"/>
    </location>
</feature>
<feature type="compositionally biased region" description="Basic and acidic residues" evidence="11">
    <location>
        <begin position="750"/>
        <end position="768"/>
    </location>
</feature>
<organism evidence="12 13">
    <name type="scientific">Phialophora macrospora</name>
    <dbReference type="NCBI Taxonomy" id="1851006"/>
    <lineage>
        <taxon>Eukaryota</taxon>
        <taxon>Fungi</taxon>
        <taxon>Dikarya</taxon>
        <taxon>Ascomycota</taxon>
        <taxon>Pezizomycotina</taxon>
        <taxon>Eurotiomycetes</taxon>
        <taxon>Chaetothyriomycetidae</taxon>
        <taxon>Chaetothyriales</taxon>
        <taxon>Herpotrichiellaceae</taxon>
        <taxon>Phialophora</taxon>
    </lineage>
</organism>
<evidence type="ECO:0000256" key="11">
    <source>
        <dbReference type="SAM" id="MobiDB-lite"/>
    </source>
</evidence>
<evidence type="ECO:0000256" key="9">
    <source>
        <dbReference type="ARBA" id="ARBA00023160"/>
    </source>
</evidence>
<dbReference type="GO" id="GO:0034625">
    <property type="term" value="P:fatty acid elongation, monounsaturated fatty acid"/>
    <property type="evidence" value="ECO:0007669"/>
    <property type="project" value="TreeGrafter"/>
</dbReference>
<comment type="subcellular location">
    <subcellularLocation>
        <location evidence="1">Membrane</location>
        <topology evidence="1">Multi-pass membrane protein</topology>
    </subcellularLocation>
</comment>
<dbReference type="HOGENOM" id="CLU_017661_1_0_1"/>
<accession>A0A0D2FQC6</accession>
<dbReference type="PANTHER" id="PTHR11157">
    <property type="entry name" value="FATTY ACID ACYL TRANSFERASE-RELATED"/>
    <property type="match status" value="1"/>
</dbReference>
<dbReference type="Pfam" id="PF01151">
    <property type="entry name" value="ELO"/>
    <property type="match status" value="1"/>
</dbReference>
<keyword evidence="6 10" id="KW-1133">Transmembrane helix</keyword>
<proteinExistence type="inferred from homology"/>
<gene>
    <name evidence="12" type="ORF">PV04_02753</name>
</gene>
<dbReference type="AlphaFoldDB" id="A0A0D2FQC6"/>
<comment type="similarity">
    <text evidence="10">Belongs to the ELO family.</text>
</comment>
<feature type="compositionally biased region" description="Polar residues" evidence="11">
    <location>
        <begin position="828"/>
        <end position="843"/>
    </location>
</feature>
<keyword evidence="3 10" id="KW-0808">Transferase</keyword>
<keyword evidence="8 10" id="KW-0472">Membrane</keyword>
<dbReference type="Proteomes" id="UP000054266">
    <property type="component" value="Unassembled WGS sequence"/>
</dbReference>
<dbReference type="GO" id="GO:0019367">
    <property type="term" value="P:fatty acid elongation, saturated fatty acid"/>
    <property type="evidence" value="ECO:0007669"/>
    <property type="project" value="TreeGrafter"/>
</dbReference>
<keyword evidence="13" id="KW-1185">Reference proteome</keyword>
<feature type="transmembrane region" description="Helical" evidence="10">
    <location>
        <begin position="108"/>
        <end position="132"/>
    </location>
</feature>
<dbReference type="GO" id="GO:0042761">
    <property type="term" value="P:very long-chain fatty acid biosynthetic process"/>
    <property type="evidence" value="ECO:0007669"/>
    <property type="project" value="TreeGrafter"/>
</dbReference>
<dbReference type="GO" id="GO:0005789">
    <property type="term" value="C:endoplasmic reticulum membrane"/>
    <property type="evidence" value="ECO:0007669"/>
    <property type="project" value="TreeGrafter"/>
</dbReference>
<keyword evidence="4 10" id="KW-0812">Transmembrane</keyword>
<keyword evidence="5 10" id="KW-0276">Fatty acid metabolism</keyword>
<evidence type="ECO:0000256" key="4">
    <source>
        <dbReference type="ARBA" id="ARBA00022692"/>
    </source>
</evidence>
<feature type="compositionally biased region" description="Basic and acidic residues" evidence="11">
    <location>
        <begin position="791"/>
        <end position="827"/>
    </location>
</feature>
<evidence type="ECO:0000313" key="13">
    <source>
        <dbReference type="Proteomes" id="UP000054266"/>
    </source>
</evidence>
<protein>
    <recommendedName>
        <fullName evidence="10">Elongation of fatty acids protein</fullName>
        <ecNumber evidence="10">2.3.1.-</ecNumber>
    </recommendedName>
</protein>
<evidence type="ECO:0000256" key="7">
    <source>
        <dbReference type="ARBA" id="ARBA00023098"/>
    </source>
</evidence>
<feature type="transmembrane region" description="Helical" evidence="10">
    <location>
        <begin position="256"/>
        <end position="277"/>
    </location>
</feature>
<dbReference type="STRING" id="5601.A0A0D2FQC6"/>
<evidence type="ECO:0000256" key="5">
    <source>
        <dbReference type="ARBA" id="ARBA00022832"/>
    </source>
</evidence>
<reference evidence="12 13" key="1">
    <citation type="submission" date="2015-01" db="EMBL/GenBank/DDBJ databases">
        <title>The Genome Sequence of Capronia semiimmersa CBS27337.</title>
        <authorList>
            <consortium name="The Broad Institute Genomics Platform"/>
            <person name="Cuomo C."/>
            <person name="de Hoog S."/>
            <person name="Gorbushina A."/>
            <person name="Stielow B."/>
            <person name="Teixiera M."/>
            <person name="Abouelleil A."/>
            <person name="Chapman S.B."/>
            <person name="Priest M."/>
            <person name="Young S.K."/>
            <person name="Wortman J."/>
            <person name="Nusbaum C."/>
            <person name="Birren B."/>
        </authorList>
    </citation>
    <scope>NUCLEOTIDE SEQUENCE [LARGE SCALE GENOMIC DNA]</scope>
    <source>
        <strain evidence="12 13">CBS 27337</strain>
    </source>
</reference>
<keyword evidence="7 10" id="KW-0443">Lipid metabolism</keyword>
<dbReference type="GO" id="GO:0030148">
    <property type="term" value="P:sphingolipid biosynthetic process"/>
    <property type="evidence" value="ECO:0007669"/>
    <property type="project" value="TreeGrafter"/>
</dbReference>
<feature type="transmembrane region" description="Helical" evidence="10">
    <location>
        <begin position="69"/>
        <end position="87"/>
    </location>
</feature>
<sequence>MSASGLVDWLGLSDTSPQVKLVTLPLSYFKFPPAPEPATVPPPPANYDEPNLAHPFTVPTNIYNDLLKPQIPITVALVYMSLVSVLNQVNASRGNKPWVISRTRIFKLLVILHNIFLAVYSAWTCVGMVNALHLSLPALSEDWSVSTAVDTLCKLHGPRGAGNAATYNATTSAWTMTNRLFHLAADGLGPETTDAGRIWNEGLAFYGWFFYLSKFYEVVDTLIILAKGKKSSLLQTYHHAGAMLCMWAGIRYMSPPIWMFVLVNSGIHAIMYTFYLLSALGIKVPKRFKQTLTTLQITQFVVGATYAFLHIFVAYQIPVKVPYLYHLGGVASKVVSEAPTEITSSVASAISTTVNYGAWLKKAVLRGAGYEGLAENVLNEQGKPFGLDAVHIVEDAVRREETRYRDELQWVHCLDTSGQVFAILLNCVYLLPLTWLFLQFFVQSYLKQAERRRSRTASDAAVAARNSFLDASKGVSRRLSQAVQEMHNVSEEIGDDTVFVDGEEIRREMRETAKQVKTAIKRGEDKVKSSVKNSGVSPETVKQEFHRDMEAARKTLQDTADKVKNAAAKAGDKETREKITAKAQYLKDSATEAVDQVVGNIKSVAGGAREQAEPAVNYASEKARELKDQAEPTVSAAADKAAELKDRAVETAKGAVGGAKESAPKSVDEVTVSAKETAQNAADQVTDLAPTTADQAKKKVQKAGKATEHAVQDAADSADVNVESASSKAKDLSKEIQDSLEKGTSSGKGEQSEVDKFTSQDQESRATSETKSPNGNGTGADEVSGSSQSEVKTDESEQTKAEKKEEDRIIDESQVVRDEEVDTKTHTNGESSDTAEEPTSTSAEGAGTDDRPSFADMLKKDDREENGEDKDKEGWGI</sequence>
<feature type="compositionally biased region" description="Polar residues" evidence="11">
    <location>
        <begin position="674"/>
        <end position="683"/>
    </location>
</feature>
<evidence type="ECO:0000256" key="6">
    <source>
        <dbReference type="ARBA" id="ARBA00022989"/>
    </source>
</evidence>
<evidence type="ECO:0000256" key="3">
    <source>
        <dbReference type="ARBA" id="ARBA00022679"/>
    </source>
</evidence>
<evidence type="ECO:0000313" key="12">
    <source>
        <dbReference type="EMBL" id="KIW70488.1"/>
    </source>
</evidence>
<feature type="transmembrane region" description="Helical" evidence="10">
    <location>
        <begin position="420"/>
        <end position="446"/>
    </location>
</feature>
<keyword evidence="2 10" id="KW-0444">Lipid biosynthesis</keyword>
<evidence type="ECO:0000256" key="1">
    <source>
        <dbReference type="ARBA" id="ARBA00004141"/>
    </source>
</evidence>
<dbReference type="EMBL" id="KN846957">
    <property type="protein sequence ID" value="KIW70488.1"/>
    <property type="molecule type" value="Genomic_DNA"/>
</dbReference>
<feature type="compositionally biased region" description="Basic and acidic residues" evidence="11">
    <location>
        <begin position="848"/>
        <end position="877"/>
    </location>
</feature>
<dbReference type="GO" id="GO:0009922">
    <property type="term" value="F:fatty acid elongase activity"/>
    <property type="evidence" value="ECO:0007669"/>
    <property type="project" value="InterPro"/>
</dbReference>
<dbReference type="PANTHER" id="PTHR11157:SF169">
    <property type="entry name" value="ELONGATION OF FATTY ACIDS PROTEIN"/>
    <property type="match status" value="1"/>
</dbReference>